<evidence type="ECO:0000256" key="2">
    <source>
        <dbReference type="ARBA" id="ARBA00023125"/>
    </source>
</evidence>
<dbReference type="AlphaFoldDB" id="A0AB73T8L2"/>
<dbReference type="PANTHER" id="PTHR30146:SF149">
    <property type="entry name" value="HTH-TYPE TRANSCRIPTIONAL REGULATOR EBGR"/>
    <property type="match status" value="1"/>
</dbReference>
<dbReference type="CDD" id="cd01392">
    <property type="entry name" value="HTH_LacI"/>
    <property type="match status" value="1"/>
</dbReference>
<reference evidence="5 6" key="1">
    <citation type="submission" date="2018-05" db="EMBL/GenBank/DDBJ databases">
        <authorList>
            <person name="Goeker M."/>
            <person name="Huntemann M."/>
            <person name="Clum A."/>
            <person name="Pillay M."/>
            <person name="Palaniappan K."/>
            <person name="Varghese N."/>
            <person name="Mikhailova N."/>
            <person name="Stamatis D."/>
            <person name="Reddy T."/>
            <person name="Daum C."/>
            <person name="Shapiro N."/>
            <person name="Ivanova N."/>
            <person name="Kyrpides N."/>
            <person name="Woyke T."/>
        </authorList>
    </citation>
    <scope>NUCLEOTIDE SEQUENCE [LARGE SCALE GENOMIC DNA]</scope>
    <source>
        <strain evidence="5 6">DSM 26524</strain>
    </source>
</reference>
<comment type="caution">
    <text evidence="5">The sequence shown here is derived from an EMBL/GenBank/DDBJ whole genome shotgun (WGS) entry which is preliminary data.</text>
</comment>
<dbReference type="EMBL" id="QGGY01000002">
    <property type="protein sequence ID" value="PWJ78123.1"/>
    <property type="molecule type" value="Genomic_DNA"/>
</dbReference>
<dbReference type="Gene3D" id="1.10.260.40">
    <property type="entry name" value="lambda repressor-like DNA-binding domains"/>
    <property type="match status" value="1"/>
</dbReference>
<dbReference type="InterPro" id="IPR028082">
    <property type="entry name" value="Peripla_BP_I"/>
</dbReference>
<dbReference type="Pfam" id="PF13377">
    <property type="entry name" value="Peripla_BP_3"/>
    <property type="match status" value="1"/>
</dbReference>
<name>A0AB73T8L2_9FIRM</name>
<dbReference type="InterPro" id="IPR010982">
    <property type="entry name" value="Lambda_DNA-bd_dom_sf"/>
</dbReference>
<keyword evidence="3" id="KW-0804">Transcription</keyword>
<evidence type="ECO:0000313" key="5">
    <source>
        <dbReference type="EMBL" id="PWJ78123.1"/>
    </source>
</evidence>
<dbReference type="InterPro" id="IPR046335">
    <property type="entry name" value="LacI/GalR-like_sensor"/>
</dbReference>
<sequence length="343" mass="38488">MESITIKDVARLCGVGVSTVSRAMNNHPDINQETKEKIMQVIRDYNYVPNNSARNLKRTDARTIAVLIKGITNPFFSRMIKVFEEEIQKKKYSFVLQHVDNKQDEVDVAIELEKEKRLNGIVFLGGFFSHSEEKLKQIPVPFVLSTIGLVGTADKDEYASVSVDDVKESYKMTDYLIKSGHKRIAIICADNDDESIGKLRLEGYKMALHDNGIELDESIVCPMKEELDGYSMENGYAVTKELLESGKEFTVIYAISDSVAIGACRAIVDAGKKVPQDYSVAGFDGLDLGTYYNPSLTTIRQPVKEMAEATIKILFDLIKKKPAENHRIFEGELIQGESVRKLN</sequence>
<dbReference type="GO" id="GO:0003700">
    <property type="term" value="F:DNA-binding transcription factor activity"/>
    <property type="evidence" value="ECO:0007669"/>
    <property type="project" value="TreeGrafter"/>
</dbReference>
<keyword evidence="6" id="KW-1185">Reference proteome</keyword>
<organism evidence="5 6">
    <name type="scientific">Murimonas intestini</name>
    <dbReference type="NCBI Taxonomy" id="1337051"/>
    <lineage>
        <taxon>Bacteria</taxon>
        <taxon>Bacillati</taxon>
        <taxon>Bacillota</taxon>
        <taxon>Clostridia</taxon>
        <taxon>Lachnospirales</taxon>
        <taxon>Lachnospiraceae</taxon>
        <taxon>Murimonas</taxon>
    </lineage>
</organism>
<proteinExistence type="predicted"/>
<dbReference type="GO" id="GO:0000976">
    <property type="term" value="F:transcription cis-regulatory region binding"/>
    <property type="evidence" value="ECO:0007669"/>
    <property type="project" value="TreeGrafter"/>
</dbReference>
<dbReference type="Proteomes" id="UP000245412">
    <property type="component" value="Unassembled WGS sequence"/>
</dbReference>
<dbReference type="RefSeq" id="WP_109625057.1">
    <property type="nucleotide sequence ID" value="NZ_JANKBI010000005.1"/>
</dbReference>
<gene>
    <name evidence="5" type="ORF">C7383_102259</name>
</gene>
<evidence type="ECO:0000256" key="1">
    <source>
        <dbReference type="ARBA" id="ARBA00023015"/>
    </source>
</evidence>
<dbReference type="SUPFAM" id="SSF53822">
    <property type="entry name" value="Periplasmic binding protein-like I"/>
    <property type="match status" value="1"/>
</dbReference>
<dbReference type="SUPFAM" id="SSF47413">
    <property type="entry name" value="lambda repressor-like DNA-binding domains"/>
    <property type="match status" value="1"/>
</dbReference>
<dbReference type="SMART" id="SM00354">
    <property type="entry name" value="HTH_LACI"/>
    <property type="match status" value="1"/>
</dbReference>
<keyword evidence="1" id="KW-0805">Transcription regulation</keyword>
<dbReference type="Pfam" id="PF00356">
    <property type="entry name" value="LacI"/>
    <property type="match status" value="1"/>
</dbReference>
<feature type="domain" description="HTH lacI-type" evidence="4">
    <location>
        <begin position="4"/>
        <end position="58"/>
    </location>
</feature>
<dbReference type="PROSITE" id="PS50932">
    <property type="entry name" value="HTH_LACI_2"/>
    <property type="match status" value="1"/>
</dbReference>
<dbReference type="InterPro" id="IPR000843">
    <property type="entry name" value="HTH_LacI"/>
</dbReference>
<protein>
    <submittedName>
        <fullName evidence="5">LacI family transcriptional regulator</fullName>
    </submittedName>
</protein>
<evidence type="ECO:0000259" key="4">
    <source>
        <dbReference type="PROSITE" id="PS50932"/>
    </source>
</evidence>
<evidence type="ECO:0000256" key="3">
    <source>
        <dbReference type="ARBA" id="ARBA00023163"/>
    </source>
</evidence>
<keyword evidence="2" id="KW-0238">DNA-binding</keyword>
<evidence type="ECO:0000313" key="6">
    <source>
        <dbReference type="Proteomes" id="UP000245412"/>
    </source>
</evidence>
<dbReference type="PANTHER" id="PTHR30146">
    <property type="entry name" value="LACI-RELATED TRANSCRIPTIONAL REPRESSOR"/>
    <property type="match status" value="1"/>
</dbReference>
<dbReference type="CDD" id="cd06267">
    <property type="entry name" value="PBP1_LacI_sugar_binding-like"/>
    <property type="match status" value="1"/>
</dbReference>
<accession>A0AB73T8L2</accession>
<dbReference type="Gene3D" id="3.40.50.2300">
    <property type="match status" value="2"/>
</dbReference>